<protein>
    <submittedName>
        <fullName evidence="2">Uncharacterized protein</fullName>
    </submittedName>
</protein>
<proteinExistence type="predicted"/>
<reference evidence="3" key="1">
    <citation type="submission" date="2024-06" db="EMBL/GenBank/DDBJ databases">
        <title>Draft Genome Sequences of Epichloe bromicola Strains Isolated from Elymus ciliaris.</title>
        <authorList>
            <consortium name="Epichloe bromicola genome sequencing consortium"/>
            <person name="Miura A."/>
            <person name="Imano S."/>
            <person name="Ashida A."/>
            <person name="Sato I."/>
            <person name="Chiba S."/>
            <person name="Tanaka A."/>
            <person name="Camagna M."/>
            <person name="Takemoto D."/>
        </authorList>
    </citation>
    <scope>NUCLEOTIDE SEQUENCE [LARGE SCALE GENOMIC DNA]</scope>
    <source>
        <strain evidence="3">DP</strain>
    </source>
</reference>
<feature type="compositionally biased region" description="Polar residues" evidence="1">
    <location>
        <begin position="462"/>
        <end position="507"/>
    </location>
</feature>
<comment type="caution">
    <text evidence="2">The sequence shown here is derived from an EMBL/GenBank/DDBJ whole genome shotgun (WGS) entry which is preliminary data.</text>
</comment>
<keyword evidence="3" id="KW-1185">Reference proteome</keyword>
<gene>
    <name evidence="2" type="primary">g1339</name>
    <name evidence="2" type="ORF">EsDP_00001339</name>
</gene>
<feature type="compositionally biased region" description="Basic and acidic residues" evidence="1">
    <location>
        <begin position="382"/>
        <end position="405"/>
    </location>
</feature>
<name>A0ABQ0CHJ3_9HYPO</name>
<evidence type="ECO:0000313" key="2">
    <source>
        <dbReference type="EMBL" id="GAB0132918.1"/>
    </source>
</evidence>
<organism evidence="2 3">
    <name type="scientific">Epichloe bromicola</name>
    <dbReference type="NCBI Taxonomy" id="79588"/>
    <lineage>
        <taxon>Eukaryota</taxon>
        <taxon>Fungi</taxon>
        <taxon>Dikarya</taxon>
        <taxon>Ascomycota</taxon>
        <taxon>Pezizomycotina</taxon>
        <taxon>Sordariomycetes</taxon>
        <taxon>Hypocreomycetidae</taxon>
        <taxon>Hypocreales</taxon>
        <taxon>Clavicipitaceae</taxon>
        <taxon>Epichloe</taxon>
    </lineage>
</organism>
<feature type="compositionally biased region" description="Polar residues" evidence="1">
    <location>
        <begin position="29"/>
        <end position="38"/>
    </location>
</feature>
<dbReference type="EMBL" id="BAAFGZ010000029">
    <property type="protein sequence ID" value="GAB0132918.1"/>
    <property type="molecule type" value="Genomic_DNA"/>
</dbReference>
<feature type="compositionally biased region" description="Polar residues" evidence="1">
    <location>
        <begin position="304"/>
        <end position="318"/>
    </location>
</feature>
<feature type="region of interest" description="Disordered" evidence="1">
    <location>
        <begin position="304"/>
        <end position="440"/>
    </location>
</feature>
<accession>A0ABQ0CHJ3</accession>
<feature type="compositionally biased region" description="Acidic residues" evidence="1">
    <location>
        <begin position="363"/>
        <end position="374"/>
    </location>
</feature>
<sequence length="549" mass="60919">MPAFKYSKGPLLRAEKALTETAGDIVSNSIATGNGSQVTERKNQPIDGDDSEAIERIAPTSPVYDRWTRERWLQRLWESSKMKGDISREGHAASVLQIKLWKTCYDVDVDDDDDILRFKELGMWPSTFCGKLSTLICQPLWNDDPTMLATAIQFAVTCRTESVEPWKMALAARNIPEMEVLRRQAESGFPQQLPVELNFLHHLGAFIEKNRRRRYAESDLIKRLSQGIYPITVIDLEAILGALDTFNPNNGLLFSTETIEHIRRCRASNKSFPAGEVVFDLHKRAFLNEWRLFFLEKQAETETEPSSNLVVQLRTAASTREKQRKRAKPSTPTSGGSDEDLESPARRPQKRPRRTTTVIPSDSESDIDEEEDDGFAPPSGGECHDERAQDKPGQRAEKSKTKDVIEDSADELEGPNVADAAATEAGSEVASTDAGAGAAVDVSGIDVDLGTANAEREAEISNIETPRLTNSLPLPAATQTSSVQALQTTQEPTDTQASSEPPVSTGPQKRKLSAAEYRAIRDEMQAKLTADVKAMNKRRYYSKKPLGLW</sequence>
<evidence type="ECO:0000256" key="1">
    <source>
        <dbReference type="SAM" id="MobiDB-lite"/>
    </source>
</evidence>
<dbReference type="Proteomes" id="UP001562357">
    <property type="component" value="Unassembled WGS sequence"/>
</dbReference>
<evidence type="ECO:0000313" key="3">
    <source>
        <dbReference type="Proteomes" id="UP001562357"/>
    </source>
</evidence>
<feature type="region of interest" description="Disordered" evidence="1">
    <location>
        <begin position="457"/>
        <end position="513"/>
    </location>
</feature>
<feature type="compositionally biased region" description="Low complexity" evidence="1">
    <location>
        <begin position="429"/>
        <end position="440"/>
    </location>
</feature>
<feature type="region of interest" description="Disordered" evidence="1">
    <location>
        <begin position="29"/>
        <end position="50"/>
    </location>
</feature>